<name>A0ABQ1U382_9GAMM</name>
<sequence length="156" mass="17699">MLSNQSPFATLIGNHLRVGAVLHKHCDFTTPPKDKFLVVASLEPRLLVLLINSQINQFYVQQGLDHLHVPVPEAEHNFLTHDSYTNCVEAHTAFDCSQIRQEVIDNYANVFKGWLTDECLEAVYHAVKGNNIIRRGYQKEIIAAIESQLPHLHTAF</sequence>
<reference evidence="2" key="1">
    <citation type="journal article" date="2019" name="Int. J. Syst. Evol. Microbiol.">
        <title>The Global Catalogue of Microorganisms (GCM) 10K type strain sequencing project: providing services to taxonomists for standard genome sequencing and annotation.</title>
        <authorList>
            <consortium name="The Broad Institute Genomics Platform"/>
            <consortium name="The Broad Institute Genome Sequencing Center for Infectious Disease"/>
            <person name="Wu L."/>
            <person name="Ma J."/>
        </authorList>
    </citation>
    <scope>NUCLEOTIDE SEQUENCE [LARGE SCALE GENOMIC DNA]</scope>
    <source>
        <strain evidence="2">CGMCC 1.15394</strain>
    </source>
</reference>
<dbReference type="EMBL" id="BMIT01000017">
    <property type="protein sequence ID" value="GGF07414.1"/>
    <property type="molecule type" value="Genomic_DNA"/>
</dbReference>
<comment type="caution">
    <text evidence="1">The sequence shown here is derived from an EMBL/GenBank/DDBJ whole genome shotgun (WGS) entry which is preliminary data.</text>
</comment>
<keyword evidence="2" id="KW-1185">Reference proteome</keyword>
<dbReference type="Proteomes" id="UP000638462">
    <property type="component" value="Unassembled WGS sequence"/>
</dbReference>
<dbReference type="RefSeq" id="WP_188730698.1">
    <property type="nucleotide sequence ID" value="NZ_BMIT01000017.1"/>
</dbReference>
<organism evidence="1 2">
    <name type="scientific">Pseudoalteromonas gelatinilytica</name>
    <dbReference type="NCBI Taxonomy" id="1703256"/>
    <lineage>
        <taxon>Bacteria</taxon>
        <taxon>Pseudomonadati</taxon>
        <taxon>Pseudomonadota</taxon>
        <taxon>Gammaproteobacteria</taxon>
        <taxon>Alteromonadales</taxon>
        <taxon>Pseudoalteromonadaceae</taxon>
        <taxon>Pseudoalteromonas</taxon>
    </lineage>
</organism>
<gene>
    <name evidence="1" type="ORF">GCM10008027_35390</name>
</gene>
<accession>A0ABQ1U382</accession>
<protein>
    <submittedName>
        <fullName evidence="1">Uncharacterized protein</fullName>
    </submittedName>
</protein>
<evidence type="ECO:0000313" key="2">
    <source>
        <dbReference type="Proteomes" id="UP000638462"/>
    </source>
</evidence>
<evidence type="ECO:0000313" key="1">
    <source>
        <dbReference type="EMBL" id="GGF07414.1"/>
    </source>
</evidence>
<proteinExistence type="predicted"/>